<reference evidence="3" key="3">
    <citation type="submission" date="2018-08" db="UniProtKB">
        <authorList>
            <consortium name="EnsemblPlants"/>
        </authorList>
    </citation>
    <scope>IDENTIFICATION</scope>
    <source>
        <strain evidence="3">cv. Bd21</strain>
    </source>
</reference>
<dbReference type="Gramene" id="KQK14636">
    <property type="protein sequence ID" value="KQK14636"/>
    <property type="gene ID" value="BRADI_1g17716v3"/>
</dbReference>
<dbReference type="PANTHER" id="PTHR33165:SF89">
    <property type="entry name" value="DUF295 DOMAIN-CONTAINING PROTEIN"/>
    <property type="match status" value="1"/>
</dbReference>
<sequence>MHEDKLAKLIPCVSNICNRRKWAELDKSYVQRIAEHALSNDVADYVHIRATCNPWRKNTEDPKLSSILDPRFHPRKWIVLPADDRAGDDNEARRRMVNISNGAKYVVQLPSISGHAIAASSSGAPGGIMVLINDCTAAIRLLNPITGQTADLPSVEPVMSRTRTGRLDRGFHELCKVTGAGFVGDHTVVLHLGRDDRLVAARLYGGHWEMVSRGTVLCSAFSLNGTVYFADTDGLMFVDLDKPSMRRLRRAAAWPEIDTETVVHMADDGAGRLLVIINRLYFKKEARREDDRYYTVEFEVFRLDPEARELVPVRNIGKRALFVGNYCGALVVPASASAPGTIVHNSIYFQHNVCLRILGGFDHVSVCLRI</sequence>
<organism evidence="2">
    <name type="scientific">Brachypodium distachyon</name>
    <name type="common">Purple false brome</name>
    <name type="synonym">Trachynia distachya</name>
    <dbReference type="NCBI Taxonomy" id="15368"/>
    <lineage>
        <taxon>Eukaryota</taxon>
        <taxon>Viridiplantae</taxon>
        <taxon>Streptophyta</taxon>
        <taxon>Embryophyta</taxon>
        <taxon>Tracheophyta</taxon>
        <taxon>Spermatophyta</taxon>
        <taxon>Magnoliopsida</taxon>
        <taxon>Liliopsida</taxon>
        <taxon>Poales</taxon>
        <taxon>Poaceae</taxon>
        <taxon>BOP clade</taxon>
        <taxon>Pooideae</taxon>
        <taxon>Stipodae</taxon>
        <taxon>Brachypodieae</taxon>
        <taxon>Brachypodium</taxon>
    </lineage>
</organism>
<dbReference type="PANTHER" id="PTHR33165">
    <property type="entry name" value="F-BOX DOMAIN CONTAINING PROTEIN-LIKE-RELATED"/>
    <property type="match status" value="1"/>
</dbReference>
<feature type="domain" description="KIB1-4 beta-propeller" evidence="1">
    <location>
        <begin position="98"/>
        <end position="350"/>
    </location>
</feature>
<evidence type="ECO:0000313" key="3">
    <source>
        <dbReference type="EnsemblPlants" id="KQK14636"/>
    </source>
</evidence>
<reference evidence="2" key="2">
    <citation type="submission" date="2017-06" db="EMBL/GenBank/DDBJ databases">
        <title>WGS assembly of Brachypodium distachyon.</title>
        <authorList>
            <consortium name="The International Brachypodium Initiative"/>
            <person name="Lucas S."/>
            <person name="Harmon-Smith M."/>
            <person name="Lail K."/>
            <person name="Tice H."/>
            <person name="Grimwood J."/>
            <person name="Bruce D."/>
            <person name="Barry K."/>
            <person name="Shu S."/>
            <person name="Lindquist E."/>
            <person name="Wang M."/>
            <person name="Pitluck S."/>
            <person name="Vogel J.P."/>
            <person name="Garvin D.F."/>
            <person name="Mockler T.C."/>
            <person name="Schmutz J."/>
            <person name="Rokhsar D."/>
            <person name="Bevan M.W."/>
        </authorList>
    </citation>
    <scope>NUCLEOTIDE SEQUENCE</scope>
    <source>
        <strain evidence="2">Bd21</strain>
    </source>
</reference>
<dbReference type="OrthoDB" id="619048at2759"/>
<accession>A0A0Q3JRF7</accession>
<dbReference type="InParanoid" id="A0A0Q3JRF7"/>
<reference evidence="2 3" key="1">
    <citation type="journal article" date="2010" name="Nature">
        <title>Genome sequencing and analysis of the model grass Brachypodium distachyon.</title>
        <authorList>
            <consortium name="International Brachypodium Initiative"/>
        </authorList>
    </citation>
    <scope>NUCLEOTIDE SEQUENCE [LARGE SCALE GENOMIC DNA]</scope>
    <source>
        <strain evidence="2 3">Bd21</strain>
    </source>
</reference>
<dbReference type="SUPFAM" id="SSF69304">
    <property type="entry name" value="Tricorn protease N-terminal domain"/>
    <property type="match status" value="1"/>
</dbReference>
<dbReference type="EMBL" id="CM000880">
    <property type="protein sequence ID" value="KQK14636.2"/>
    <property type="molecule type" value="Genomic_DNA"/>
</dbReference>
<dbReference type="AlphaFoldDB" id="A0A0Q3JRF7"/>
<evidence type="ECO:0000259" key="1">
    <source>
        <dbReference type="Pfam" id="PF03478"/>
    </source>
</evidence>
<protein>
    <recommendedName>
        <fullName evidence="1">KIB1-4 beta-propeller domain-containing protein</fullName>
    </recommendedName>
</protein>
<keyword evidence="4" id="KW-1185">Reference proteome</keyword>
<dbReference type="Proteomes" id="UP000008810">
    <property type="component" value="Chromosome 1"/>
</dbReference>
<evidence type="ECO:0000313" key="4">
    <source>
        <dbReference type="Proteomes" id="UP000008810"/>
    </source>
</evidence>
<dbReference type="EnsemblPlants" id="KQK14636">
    <property type="protein sequence ID" value="KQK14636"/>
    <property type="gene ID" value="BRADI_1g17716v3"/>
</dbReference>
<gene>
    <name evidence="2" type="ORF">BRADI_1g17716v3</name>
</gene>
<name>A0A0Q3JRF7_BRADI</name>
<dbReference type="InterPro" id="IPR005174">
    <property type="entry name" value="KIB1-4_b-propeller"/>
</dbReference>
<evidence type="ECO:0000313" key="2">
    <source>
        <dbReference type="EMBL" id="KQK14636.2"/>
    </source>
</evidence>
<proteinExistence type="predicted"/>
<dbReference type="Pfam" id="PF03478">
    <property type="entry name" value="Beta-prop_KIB1-4"/>
    <property type="match status" value="1"/>
</dbReference>